<organism evidence="1 2">
    <name type="scientific">Nocardia tengchongensis</name>
    <dbReference type="NCBI Taxonomy" id="2055889"/>
    <lineage>
        <taxon>Bacteria</taxon>
        <taxon>Bacillati</taxon>
        <taxon>Actinomycetota</taxon>
        <taxon>Actinomycetes</taxon>
        <taxon>Mycobacteriales</taxon>
        <taxon>Nocardiaceae</taxon>
        <taxon>Nocardia</taxon>
    </lineage>
</organism>
<evidence type="ECO:0000313" key="2">
    <source>
        <dbReference type="Proteomes" id="UP000683310"/>
    </source>
</evidence>
<accession>A0ABX8D2W1</accession>
<dbReference type="EMBL" id="CP074371">
    <property type="protein sequence ID" value="QVI25434.1"/>
    <property type="molecule type" value="Genomic_DNA"/>
</dbReference>
<dbReference type="Proteomes" id="UP000683310">
    <property type="component" value="Chromosome"/>
</dbReference>
<evidence type="ECO:0000313" key="1">
    <source>
        <dbReference type="EMBL" id="QVI25434.1"/>
    </source>
</evidence>
<reference evidence="1 2" key="1">
    <citation type="submission" date="2021-04" db="EMBL/GenBank/DDBJ databases">
        <title>Nocardia tengchongensis.</title>
        <authorList>
            <person name="Zhuang k."/>
            <person name="Ran Y."/>
            <person name="Li W."/>
        </authorList>
    </citation>
    <scope>NUCLEOTIDE SEQUENCE [LARGE SCALE GENOMIC DNA]</scope>
    <source>
        <strain evidence="1 2">CFH S0057</strain>
    </source>
</reference>
<protein>
    <submittedName>
        <fullName evidence="1">Uncharacterized protein</fullName>
    </submittedName>
</protein>
<sequence>MALAVRQYGRGGQGFSAGRLFGVTFNSVVYEIPGGFDPDARTAAP</sequence>
<name>A0ABX8D2W1_9NOCA</name>
<proteinExistence type="predicted"/>
<gene>
    <name evidence="1" type="ORF">KHQ06_10525</name>
</gene>
<keyword evidence="2" id="KW-1185">Reference proteome</keyword>